<feature type="transmembrane region" description="Helical" evidence="2">
    <location>
        <begin position="189"/>
        <end position="210"/>
    </location>
</feature>
<reference evidence="4" key="2">
    <citation type="submission" date="2015-01" db="EMBL/GenBank/DDBJ databases">
        <title>Evolutionary Origins and Diversification of the Mycorrhizal Mutualists.</title>
        <authorList>
            <consortium name="DOE Joint Genome Institute"/>
            <consortium name="Mycorrhizal Genomics Consortium"/>
            <person name="Kohler A."/>
            <person name="Kuo A."/>
            <person name="Nagy L.G."/>
            <person name="Floudas D."/>
            <person name="Copeland A."/>
            <person name="Barry K.W."/>
            <person name="Cichocki N."/>
            <person name="Veneault-Fourrey C."/>
            <person name="LaButti K."/>
            <person name="Lindquist E.A."/>
            <person name="Lipzen A."/>
            <person name="Lundell T."/>
            <person name="Morin E."/>
            <person name="Murat C."/>
            <person name="Riley R."/>
            <person name="Ohm R."/>
            <person name="Sun H."/>
            <person name="Tunlid A."/>
            <person name="Henrissat B."/>
            <person name="Grigoriev I.V."/>
            <person name="Hibbett D.S."/>
            <person name="Martin F."/>
        </authorList>
    </citation>
    <scope>NUCLEOTIDE SEQUENCE [LARGE SCALE GENOMIC DNA]</scope>
    <source>
        <strain evidence="4">MAFF 305830</strain>
    </source>
</reference>
<gene>
    <name evidence="3" type="ORF">M408DRAFT_21568</name>
</gene>
<keyword evidence="4" id="KW-1185">Reference proteome</keyword>
<accession>A0A0C2XRL3</accession>
<evidence type="ECO:0000256" key="1">
    <source>
        <dbReference type="SAM" id="MobiDB-lite"/>
    </source>
</evidence>
<dbReference type="AlphaFoldDB" id="A0A0C2XRL3"/>
<feature type="compositionally biased region" description="Low complexity" evidence="1">
    <location>
        <begin position="413"/>
        <end position="429"/>
    </location>
</feature>
<organism evidence="3 4">
    <name type="scientific">Serendipita vermifera MAFF 305830</name>
    <dbReference type="NCBI Taxonomy" id="933852"/>
    <lineage>
        <taxon>Eukaryota</taxon>
        <taxon>Fungi</taxon>
        <taxon>Dikarya</taxon>
        <taxon>Basidiomycota</taxon>
        <taxon>Agaricomycotina</taxon>
        <taxon>Agaricomycetes</taxon>
        <taxon>Sebacinales</taxon>
        <taxon>Serendipitaceae</taxon>
        <taxon>Serendipita</taxon>
    </lineage>
</organism>
<sequence length="450" mass="50745">MSPSGNSTNADTRPFPRPFGGIPVQWDFWVNLVYGVGFTVAFGINLYTLCRKRTRTTAKTASLILSLERMVGVIAMRMPQSLLDDWRESYGLNEYLQASFGAGFVTLMQEQSHLMVCAVTSATRDGLSYDEWLRAVEKNPSIKETRKMEREKFRKSMERMDLWFVVLQFFQIFISIQSVLQAHKGGADWLLYCRFFGNLVAVFIAATLLSKLHSIKGMDGINKVALRRMRSTLIIILFIPLGRCFLSFDTATTLSASPVDSDPRIIISKITFYAFQLLPELTACLITAPTDYKALCDTGMWMDWPRWRVESGLPAKHPCIAILQCIVTPWKWYRLVASRMCDTNKQQASQENRLHEYGFNSDPLSYEDGEKLLPHKSSIGWQSSLNLSSAGKSQRSSLDVERQSIQTEMTFASSDHSSSSGSQVSSGDSKSSLVADVNLWTPRFPTVFSV</sequence>
<keyword evidence="2" id="KW-0472">Membrane</keyword>
<feature type="transmembrane region" description="Helical" evidence="2">
    <location>
        <begin position="162"/>
        <end position="183"/>
    </location>
</feature>
<dbReference type="HOGENOM" id="CLU_616941_0_0_1"/>
<reference evidence="3 4" key="1">
    <citation type="submission" date="2014-04" db="EMBL/GenBank/DDBJ databases">
        <authorList>
            <consortium name="DOE Joint Genome Institute"/>
            <person name="Kuo A."/>
            <person name="Zuccaro A."/>
            <person name="Kohler A."/>
            <person name="Nagy L.G."/>
            <person name="Floudas D."/>
            <person name="Copeland A."/>
            <person name="Barry K.W."/>
            <person name="Cichocki N."/>
            <person name="Veneault-Fourrey C."/>
            <person name="LaButti K."/>
            <person name="Lindquist E.A."/>
            <person name="Lipzen A."/>
            <person name="Lundell T."/>
            <person name="Morin E."/>
            <person name="Murat C."/>
            <person name="Sun H."/>
            <person name="Tunlid A."/>
            <person name="Henrissat B."/>
            <person name="Grigoriev I.V."/>
            <person name="Hibbett D.S."/>
            <person name="Martin F."/>
            <person name="Nordberg H.P."/>
            <person name="Cantor M.N."/>
            <person name="Hua S.X."/>
        </authorList>
    </citation>
    <scope>NUCLEOTIDE SEQUENCE [LARGE SCALE GENOMIC DNA]</scope>
    <source>
        <strain evidence="3 4">MAFF 305830</strain>
    </source>
</reference>
<protein>
    <submittedName>
        <fullName evidence="3">Uncharacterized protein</fullName>
    </submittedName>
</protein>
<keyword evidence="2" id="KW-1133">Transmembrane helix</keyword>
<name>A0A0C2XRL3_SERVB</name>
<proteinExistence type="predicted"/>
<keyword evidence="2" id="KW-0812">Transmembrane</keyword>
<evidence type="ECO:0000313" key="3">
    <source>
        <dbReference type="EMBL" id="KIM31547.1"/>
    </source>
</evidence>
<feature type="region of interest" description="Disordered" evidence="1">
    <location>
        <begin position="410"/>
        <end position="429"/>
    </location>
</feature>
<dbReference type="EMBL" id="KN824282">
    <property type="protein sequence ID" value="KIM31547.1"/>
    <property type="molecule type" value="Genomic_DNA"/>
</dbReference>
<feature type="transmembrane region" description="Helical" evidence="2">
    <location>
        <begin position="231"/>
        <end position="248"/>
    </location>
</feature>
<feature type="transmembrane region" description="Helical" evidence="2">
    <location>
        <begin position="28"/>
        <end position="49"/>
    </location>
</feature>
<evidence type="ECO:0000256" key="2">
    <source>
        <dbReference type="SAM" id="Phobius"/>
    </source>
</evidence>
<evidence type="ECO:0000313" key="4">
    <source>
        <dbReference type="Proteomes" id="UP000054097"/>
    </source>
</evidence>
<dbReference type="OrthoDB" id="2562239at2759"/>
<dbReference type="Proteomes" id="UP000054097">
    <property type="component" value="Unassembled WGS sequence"/>
</dbReference>